<protein>
    <recommendedName>
        <fullName evidence="2">Nudix hydrolase domain-containing protein</fullName>
    </recommendedName>
</protein>
<dbReference type="InterPro" id="IPR015797">
    <property type="entry name" value="NUDIX_hydrolase-like_dom_sf"/>
</dbReference>
<gene>
    <name evidence="3" type="ORF">QBZ16_003395</name>
</gene>
<dbReference type="GO" id="GO:0006753">
    <property type="term" value="P:nucleoside phosphate metabolic process"/>
    <property type="evidence" value="ECO:0007669"/>
    <property type="project" value="TreeGrafter"/>
</dbReference>
<proteinExistence type="predicted"/>
<keyword evidence="4" id="KW-1185">Reference proteome</keyword>
<evidence type="ECO:0000313" key="3">
    <source>
        <dbReference type="EMBL" id="KAK2078555.1"/>
    </source>
</evidence>
<accession>A0AAD9MKR5</accession>
<feature type="domain" description="Nudix hydrolase" evidence="2">
    <location>
        <begin position="36"/>
        <end position="193"/>
    </location>
</feature>
<dbReference type="CDD" id="cd18887">
    <property type="entry name" value="NUDIX_UGPPase_Nudt14"/>
    <property type="match status" value="1"/>
</dbReference>
<dbReference type="GO" id="GO:0019693">
    <property type="term" value="P:ribose phosphate metabolic process"/>
    <property type="evidence" value="ECO:0007669"/>
    <property type="project" value="TreeGrafter"/>
</dbReference>
<dbReference type="InterPro" id="IPR000086">
    <property type="entry name" value="NUDIX_hydrolase_dom"/>
</dbReference>
<evidence type="ECO:0000313" key="4">
    <source>
        <dbReference type="Proteomes" id="UP001255856"/>
    </source>
</evidence>
<name>A0AAD9MKR5_PROWI</name>
<dbReference type="PROSITE" id="PS51462">
    <property type="entry name" value="NUDIX"/>
    <property type="match status" value="1"/>
</dbReference>
<evidence type="ECO:0000256" key="1">
    <source>
        <dbReference type="ARBA" id="ARBA00022801"/>
    </source>
</evidence>
<dbReference type="AlphaFoldDB" id="A0AAD9MKR5"/>
<comment type="caution">
    <text evidence="3">The sequence shown here is derived from an EMBL/GenBank/DDBJ whole genome shotgun (WGS) entry which is preliminary data.</text>
</comment>
<dbReference type="EMBL" id="JASFZW010000004">
    <property type="protein sequence ID" value="KAK2078555.1"/>
    <property type="molecule type" value="Genomic_DNA"/>
</dbReference>
<sequence length="226" mass="24230">MSKGVEIGPMEKSSFVKPYSIAYTLDGKKMRWDAVQSHPAVACVLVHRDTKSMLLVRQFRPAVYAAACKAAELLGEPHPPMAVGFTYELCAGIIDKPGLSLTKIMQEEVKSIAEECGYRVEEKDIQRVTSLITALGISGPRLTVFYAEVEEAGSIGQRGGVSGEAIEVLSLPLDNIPAFLADEGLAKSASVMFAVMYLQQRLAGLTSLGMPDEEKAAMDKASAGTS</sequence>
<dbReference type="PANTHER" id="PTHR11839">
    <property type="entry name" value="UDP/ADP-SUGAR PYROPHOSPHATASE"/>
    <property type="match status" value="1"/>
</dbReference>
<reference evidence="3" key="1">
    <citation type="submission" date="2021-01" db="EMBL/GenBank/DDBJ databases">
        <authorList>
            <person name="Eckstrom K.M.E."/>
        </authorList>
    </citation>
    <scope>NUCLEOTIDE SEQUENCE</scope>
    <source>
        <strain evidence="3">UVCC 0001</strain>
    </source>
</reference>
<dbReference type="GO" id="GO:0008768">
    <property type="term" value="F:UDP-sugar diphosphatase activity"/>
    <property type="evidence" value="ECO:0007669"/>
    <property type="project" value="TreeGrafter"/>
</dbReference>
<dbReference type="Proteomes" id="UP001255856">
    <property type="component" value="Unassembled WGS sequence"/>
</dbReference>
<dbReference type="SUPFAM" id="SSF55811">
    <property type="entry name" value="Nudix"/>
    <property type="match status" value="1"/>
</dbReference>
<dbReference type="PANTHER" id="PTHR11839:SF15">
    <property type="entry name" value="URIDINE DIPHOSPHATE GLUCOSE PYROPHOSPHATASE NUDT14"/>
    <property type="match status" value="1"/>
</dbReference>
<dbReference type="Gene3D" id="3.90.79.10">
    <property type="entry name" value="Nucleoside Triphosphate Pyrophosphohydrolase"/>
    <property type="match status" value="1"/>
</dbReference>
<keyword evidence="1" id="KW-0378">Hydrolase</keyword>
<evidence type="ECO:0000259" key="2">
    <source>
        <dbReference type="PROSITE" id="PS51462"/>
    </source>
</evidence>
<organism evidence="3 4">
    <name type="scientific">Prototheca wickerhamii</name>
    <dbReference type="NCBI Taxonomy" id="3111"/>
    <lineage>
        <taxon>Eukaryota</taxon>
        <taxon>Viridiplantae</taxon>
        <taxon>Chlorophyta</taxon>
        <taxon>core chlorophytes</taxon>
        <taxon>Trebouxiophyceae</taxon>
        <taxon>Chlorellales</taxon>
        <taxon>Chlorellaceae</taxon>
        <taxon>Prototheca</taxon>
    </lineage>
</organism>